<dbReference type="AlphaFoldDB" id="A0A381PVJ6"/>
<accession>A0A381PVJ6</accession>
<name>A0A381PVJ6_9ZZZZ</name>
<keyword evidence="7" id="KW-0406">Ion transport</keyword>
<evidence type="ECO:0000256" key="3">
    <source>
        <dbReference type="ARBA" id="ARBA00022449"/>
    </source>
</evidence>
<dbReference type="PANTHER" id="PTHR43298:SF2">
    <property type="entry name" value="FMN_FAD EXPORTER YEEO-RELATED"/>
    <property type="match status" value="1"/>
</dbReference>
<dbReference type="NCBIfam" id="TIGR00797">
    <property type="entry name" value="matE"/>
    <property type="match status" value="1"/>
</dbReference>
<feature type="transmembrane region" description="Helical" evidence="10">
    <location>
        <begin position="421"/>
        <end position="443"/>
    </location>
</feature>
<feature type="transmembrane region" description="Helical" evidence="10">
    <location>
        <begin position="44"/>
        <end position="64"/>
    </location>
</feature>
<keyword evidence="3" id="KW-0050">Antiport</keyword>
<dbReference type="PANTHER" id="PTHR43298">
    <property type="entry name" value="MULTIDRUG RESISTANCE PROTEIN NORM-RELATED"/>
    <property type="match status" value="1"/>
</dbReference>
<dbReference type="InterPro" id="IPR050222">
    <property type="entry name" value="MATE_MdtK"/>
</dbReference>
<evidence type="ECO:0000256" key="2">
    <source>
        <dbReference type="ARBA" id="ARBA00022448"/>
    </source>
</evidence>
<reference evidence="11" key="1">
    <citation type="submission" date="2018-05" db="EMBL/GenBank/DDBJ databases">
        <authorList>
            <person name="Lanie J.A."/>
            <person name="Ng W.-L."/>
            <person name="Kazmierczak K.M."/>
            <person name="Andrzejewski T.M."/>
            <person name="Davidsen T.M."/>
            <person name="Wayne K.J."/>
            <person name="Tettelin H."/>
            <person name="Glass J.I."/>
            <person name="Rusch D."/>
            <person name="Podicherti R."/>
            <person name="Tsui H.-C.T."/>
            <person name="Winkler M.E."/>
        </authorList>
    </citation>
    <scope>NUCLEOTIDE SEQUENCE</scope>
</reference>
<feature type="transmembrane region" description="Helical" evidence="10">
    <location>
        <begin position="346"/>
        <end position="369"/>
    </location>
</feature>
<feature type="transmembrane region" description="Helical" evidence="10">
    <location>
        <begin position="192"/>
        <end position="214"/>
    </location>
</feature>
<proteinExistence type="predicted"/>
<feature type="transmembrane region" description="Helical" evidence="10">
    <location>
        <begin position="220"/>
        <end position="247"/>
    </location>
</feature>
<gene>
    <name evidence="11" type="ORF">METZ01_LOCUS23528</name>
</gene>
<evidence type="ECO:0000313" key="11">
    <source>
        <dbReference type="EMBL" id="SUZ70674.1"/>
    </source>
</evidence>
<feature type="transmembrane region" description="Helical" evidence="10">
    <location>
        <begin position="381"/>
        <end position="400"/>
    </location>
</feature>
<feature type="transmembrane region" description="Helical" evidence="10">
    <location>
        <begin position="163"/>
        <end position="180"/>
    </location>
</feature>
<keyword evidence="4" id="KW-1003">Cell membrane</keyword>
<dbReference type="InterPro" id="IPR048279">
    <property type="entry name" value="MdtK-like"/>
</dbReference>
<dbReference type="CDD" id="cd13131">
    <property type="entry name" value="MATE_NorM_like"/>
    <property type="match status" value="1"/>
</dbReference>
<protein>
    <recommendedName>
        <fullName evidence="9">Multidrug-efflux transporter</fullName>
    </recommendedName>
</protein>
<organism evidence="11">
    <name type="scientific">marine metagenome</name>
    <dbReference type="NCBI Taxonomy" id="408172"/>
    <lineage>
        <taxon>unclassified sequences</taxon>
        <taxon>metagenomes</taxon>
        <taxon>ecological metagenomes</taxon>
    </lineage>
</organism>
<dbReference type="InterPro" id="IPR002528">
    <property type="entry name" value="MATE_fam"/>
</dbReference>
<dbReference type="GO" id="GO:0006811">
    <property type="term" value="P:monoatomic ion transport"/>
    <property type="evidence" value="ECO:0007669"/>
    <property type="project" value="UniProtKB-KW"/>
</dbReference>
<evidence type="ECO:0000256" key="9">
    <source>
        <dbReference type="ARBA" id="ARBA00031636"/>
    </source>
</evidence>
<evidence type="ECO:0000256" key="10">
    <source>
        <dbReference type="SAM" id="Phobius"/>
    </source>
</evidence>
<keyword evidence="5 10" id="KW-0812">Transmembrane</keyword>
<dbReference type="GO" id="GO:0015297">
    <property type="term" value="F:antiporter activity"/>
    <property type="evidence" value="ECO:0007669"/>
    <property type="project" value="UniProtKB-KW"/>
</dbReference>
<evidence type="ECO:0000256" key="7">
    <source>
        <dbReference type="ARBA" id="ARBA00023065"/>
    </source>
</evidence>
<evidence type="ECO:0000256" key="4">
    <source>
        <dbReference type="ARBA" id="ARBA00022475"/>
    </source>
</evidence>
<feature type="transmembrane region" description="Helical" evidence="10">
    <location>
        <begin position="124"/>
        <end position="143"/>
    </location>
</feature>
<evidence type="ECO:0000256" key="8">
    <source>
        <dbReference type="ARBA" id="ARBA00023136"/>
    </source>
</evidence>
<dbReference type="EMBL" id="UINC01001097">
    <property type="protein sequence ID" value="SUZ70674.1"/>
    <property type="molecule type" value="Genomic_DNA"/>
</dbReference>
<feature type="transmembrane region" description="Helical" evidence="10">
    <location>
        <begin position="449"/>
        <end position="471"/>
    </location>
</feature>
<dbReference type="PIRSF" id="PIRSF006603">
    <property type="entry name" value="DinF"/>
    <property type="match status" value="1"/>
</dbReference>
<dbReference type="Pfam" id="PF01554">
    <property type="entry name" value="MatE"/>
    <property type="match status" value="2"/>
</dbReference>
<feature type="transmembrane region" description="Helical" evidence="10">
    <location>
        <begin position="271"/>
        <end position="296"/>
    </location>
</feature>
<keyword evidence="8 10" id="KW-0472">Membrane</keyword>
<dbReference type="GO" id="GO:0005886">
    <property type="term" value="C:plasma membrane"/>
    <property type="evidence" value="ECO:0007669"/>
    <property type="project" value="UniProtKB-SubCell"/>
</dbReference>
<evidence type="ECO:0000256" key="1">
    <source>
        <dbReference type="ARBA" id="ARBA00004651"/>
    </source>
</evidence>
<evidence type="ECO:0000256" key="6">
    <source>
        <dbReference type="ARBA" id="ARBA00022989"/>
    </source>
</evidence>
<keyword evidence="2" id="KW-0813">Transport</keyword>
<feature type="transmembrane region" description="Helical" evidence="10">
    <location>
        <begin position="84"/>
        <end position="104"/>
    </location>
</feature>
<keyword evidence="6 10" id="KW-1133">Transmembrane helix</keyword>
<feature type="transmembrane region" description="Helical" evidence="10">
    <location>
        <begin position="302"/>
        <end position="325"/>
    </location>
</feature>
<evidence type="ECO:0000256" key="5">
    <source>
        <dbReference type="ARBA" id="ARBA00022692"/>
    </source>
</evidence>
<dbReference type="GO" id="GO:0042910">
    <property type="term" value="F:xenobiotic transmembrane transporter activity"/>
    <property type="evidence" value="ECO:0007669"/>
    <property type="project" value="InterPro"/>
</dbReference>
<sequence length="478" mass="52317">MNVCLSTYITRKINNIVTSRAKVCFEEESMRIFQNQKLYGVKPLLRLAAPLMVNNLAIAGMQFADAVMAGSLGGRELAAVAVGGSVWFLCFQFCLGLLMAISPITARLYGAGDKSRIGRYTQHAFWLGLILGIIFIVFVYTFISEILSFFGISIEFRGLTVSYIHAMVIGAPGIFAFLAFRFTTEGLGYTRPIMYASLFALICNVFLNYVFMFGHFGAPALGAVGCGVASAITMWAVFFLFSLYIFINPRYKPFNIFQNLQFFRLSIIREILYLGIPISLMVTAEAGLFSAVSILVGTRGTAITGAHQIALNFSATMFMIPLALSSATSVRVGQLLGSGNTAEARLAGLSGIFCCGIFMMFSALILMVFREGIVGIYTKDLSIQGIAVSLLLIAAIFQVVDGIQIGAAGALRGYKDTKIPMLINIFSYWALAFPLSYMAAITYRLPPNYIWIGFVIGLTIAAILLTTRFIFVSKRYQS</sequence>
<comment type="subcellular location">
    <subcellularLocation>
        <location evidence="1">Cell membrane</location>
        <topology evidence="1">Multi-pass membrane protein</topology>
    </subcellularLocation>
</comment>